<dbReference type="GO" id="GO:0016491">
    <property type="term" value="F:oxidoreductase activity"/>
    <property type="evidence" value="ECO:0007669"/>
    <property type="project" value="TreeGrafter"/>
</dbReference>
<keyword evidence="1 2" id="KW-0732">Signal</keyword>
<evidence type="ECO:0000313" key="5">
    <source>
        <dbReference type="Proteomes" id="UP000199227"/>
    </source>
</evidence>
<dbReference type="Pfam" id="PF13447">
    <property type="entry name" value="Multi-haem_cyto"/>
    <property type="match status" value="1"/>
</dbReference>
<dbReference type="InterPro" id="IPR023155">
    <property type="entry name" value="Cyt_c-552/4"/>
</dbReference>
<feature type="domain" description="Cytochrome c-552/4" evidence="3">
    <location>
        <begin position="123"/>
        <end position="189"/>
    </location>
</feature>
<evidence type="ECO:0000256" key="2">
    <source>
        <dbReference type="SAM" id="SignalP"/>
    </source>
</evidence>
<evidence type="ECO:0000256" key="1">
    <source>
        <dbReference type="ARBA" id="ARBA00022729"/>
    </source>
</evidence>
<name>A0A1I5L542_9BACT</name>
<dbReference type="PANTHER" id="PTHR35038:SF6">
    <property type="entry name" value="SURFACE LOCALIZED DECAHEME CYTOCHROME C LIPOPROTEIN"/>
    <property type="match status" value="1"/>
</dbReference>
<protein>
    <submittedName>
        <fullName evidence="4">Cytochrome c554 and c-prime</fullName>
    </submittedName>
</protein>
<accession>A0A1I5L542</accession>
<dbReference type="Gene3D" id="1.10.780.10">
    <property type="entry name" value="Hydroxylamine Oxidoreductase, Chain A, domain 1"/>
    <property type="match status" value="1"/>
</dbReference>
<dbReference type="AlphaFoldDB" id="A0A1I5L542"/>
<dbReference type="Proteomes" id="UP000199227">
    <property type="component" value="Unassembled WGS sequence"/>
</dbReference>
<sequence length="468" mass="52084">MNPTPKKEGLMRFKSLMIATLLASAFSISANASAKATEHVGDISPKNLKVTRGMTAEAKRCVECHAEKTPGHVNDWKQSRHGHVGVSCIDCHGVKKDNPMAAQNCPGVKGTKTYVSVLVSPKTCEKCHPNEVEEFQHSGHARGALQVRSKAGMQALMKKIEGRDHPKFKNSPEATGCMQCHGSIIELDANKQPTAETWPNYGIGNVYPDGGVGNCKSCHSGHKFSIEEARKPAACASCHLGPDHPDIEIYNNSMHGHIYNTEGNTWKYDSAPDAWEPGDYRAPTCATCHMSGIGDLRTTHNVSRRLKWNIWAPISKLRDGGYDTAVSTYEKTGKITKGNPLAGHPDGHKAGRAEMEKVCKSCHTTLHTKNFFKMADQHVELYNVYAKEAKGMIDELTKKGLMMKDKWSDPAFKVWYHLWHHQGRRMRQGALMGAPDYAHWHGVFELQQDIRELRAIYNQRIKSGKIEH</sequence>
<keyword evidence="5" id="KW-1185">Reference proteome</keyword>
<feature type="domain" description="Cytochrome c-552/4" evidence="3">
    <location>
        <begin position="34"/>
        <end position="93"/>
    </location>
</feature>
<proteinExistence type="predicted"/>
<reference evidence="4 5" key="1">
    <citation type="submission" date="2016-10" db="EMBL/GenBank/DDBJ databases">
        <authorList>
            <person name="de Groot N.N."/>
        </authorList>
    </citation>
    <scope>NUCLEOTIDE SEQUENCE [LARGE SCALE GENOMIC DNA]</scope>
    <source>
        <strain evidence="4 5">EP1-55-1</strain>
    </source>
</reference>
<dbReference type="STRING" id="223786.SAMN05216234_10245"/>
<gene>
    <name evidence="4" type="ORF">SAMN05216234_10245</name>
</gene>
<dbReference type="Pfam" id="PF13435">
    <property type="entry name" value="Cytochrome_C554"/>
    <property type="match status" value="2"/>
</dbReference>
<dbReference type="InterPro" id="IPR036280">
    <property type="entry name" value="Multihaem_cyt_sf"/>
</dbReference>
<dbReference type="EMBL" id="FOXB01000002">
    <property type="protein sequence ID" value="SFO92440.1"/>
    <property type="molecule type" value="Genomic_DNA"/>
</dbReference>
<dbReference type="Gene3D" id="1.20.850.10">
    <property type="entry name" value="Hydroxylamine Oxidoreductase, Chain A, domain 2"/>
    <property type="match status" value="1"/>
</dbReference>
<dbReference type="PANTHER" id="PTHR35038">
    <property type="entry name" value="DISSIMILATORY SULFITE REDUCTASE SIRA"/>
    <property type="match status" value="1"/>
</dbReference>
<feature type="signal peptide" evidence="2">
    <location>
        <begin position="1"/>
        <end position="32"/>
    </location>
</feature>
<organism evidence="4 5">
    <name type="scientific">Hydrogenimonas thermophila</name>
    <dbReference type="NCBI Taxonomy" id="223786"/>
    <lineage>
        <taxon>Bacteria</taxon>
        <taxon>Pseudomonadati</taxon>
        <taxon>Campylobacterota</taxon>
        <taxon>Epsilonproteobacteria</taxon>
        <taxon>Campylobacterales</taxon>
        <taxon>Hydrogenimonadaceae</taxon>
        <taxon>Hydrogenimonas</taxon>
    </lineage>
</organism>
<dbReference type="SUPFAM" id="SSF48695">
    <property type="entry name" value="Multiheme cytochromes"/>
    <property type="match status" value="2"/>
</dbReference>
<dbReference type="InterPro" id="IPR051829">
    <property type="entry name" value="Multiheme_Cytochr_ET"/>
</dbReference>
<feature type="chain" id="PRO_5011762511" evidence="2">
    <location>
        <begin position="33"/>
        <end position="468"/>
    </location>
</feature>
<evidence type="ECO:0000259" key="3">
    <source>
        <dbReference type="Pfam" id="PF13435"/>
    </source>
</evidence>
<evidence type="ECO:0000313" key="4">
    <source>
        <dbReference type="EMBL" id="SFO92440.1"/>
    </source>
</evidence>